<keyword evidence="2" id="KW-1185">Reference proteome</keyword>
<sequence length="87" mass="9895">MWDINPNLRRVDRWIFSESSLKIPSALRMDGADQLEVSEWTLPGPSVGEVTEEGVGASCQPPFAFHEEKAKDKTMKCIFQNPMLIRM</sequence>
<accession>A0A3N0XQ88</accession>
<dbReference type="AlphaFoldDB" id="A0A3N0XQ88"/>
<reference evidence="1 2" key="1">
    <citation type="submission" date="2018-10" db="EMBL/GenBank/DDBJ databases">
        <title>Genome assembly for a Yunnan-Guizhou Plateau 3E fish, Anabarilius grahami (Regan), and its evolutionary and genetic applications.</title>
        <authorList>
            <person name="Jiang W."/>
        </authorList>
    </citation>
    <scope>NUCLEOTIDE SEQUENCE [LARGE SCALE GENOMIC DNA]</scope>
    <source>
        <strain evidence="1">AG-KIZ</strain>
        <tissue evidence="1">Muscle</tissue>
    </source>
</reference>
<evidence type="ECO:0000313" key="1">
    <source>
        <dbReference type="EMBL" id="ROJ13895.1"/>
    </source>
</evidence>
<comment type="caution">
    <text evidence="1">The sequence shown here is derived from an EMBL/GenBank/DDBJ whole genome shotgun (WGS) entry which is preliminary data.</text>
</comment>
<gene>
    <name evidence="1" type="ORF">DPX16_19770</name>
</gene>
<organism evidence="1 2">
    <name type="scientific">Anabarilius grahami</name>
    <name type="common">Kanglang fish</name>
    <name type="synonym">Barilius grahami</name>
    <dbReference type="NCBI Taxonomy" id="495550"/>
    <lineage>
        <taxon>Eukaryota</taxon>
        <taxon>Metazoa</taxon>
        <taxon>Chordata</taxon>
        <taxon>Craniata</taxon>
        <taxon>Vertebrata</taxon>
        <taxon>Euteleostomi</taxon>
        <taxon>Actinopterygii</taxon>
        <taxon>Neopterygii</taxon>
        <taxon>Teleostei</taxon>
        <taxon>Ostariophysi</taxon>
        <taxon>Cypriniformes</taxon>
        <taxon>Xenocyprididae</taxon>
        <taxon>Xenocypridinae</taxon>
        <taxon>Xenocypridinae incertae sedis</taxon>
        <taxon>Anabarilius</taxon>
    </lineage>
</organism>
<protein>
    <submittedName>
        <fullName evidence="1">Uncharacterized protein</fullName>
    </submittedName>
</protein>
<name>A0A3N0XQ88_ANAGA</name>
<dbReference type="EMBL" id="RJVU01064619">
    <property type="protein sequence ID" value="ROJ13895.1"/>
    <property type="molecule type" value="Genomic_DNA"/>
</dbReference>
<dbReference type="Proteomes" id="UP000281406">
    <property type="component" value="Unassembled WGS sequence"/>
</dbReference>
<proteinExistence type="predicted"/>
<evidence type="ECO:0000313" key="2">
    <source>
        <dbReference type="Proteomes" id="UP000281406"/>
    </source>
</evidence>